<evidence type="ECO:0000313" key="1">
    <source>
        <dbReference type="EMBL" id="VUZ39552.1"/>
    </source>
</evidence>
<name>A0A564XX00_HYMDI</name>
<organism evidence="1 2">
    <name type="scientific">Hymenolepis diminuta</name>
    <name type="common">Rat tapeworm</name>
    <dbReference type="NCBI Taxonomy" id="6216"/>
    <lineage>
        <taxon>Eukaryota</taxon>
        <taxon>Metazoa</taxon>
        <taxon>Spiralia</taxon>
        <taxon>Lophotrochozoa</taxon>
        <taxon>Platyhelminthes</taxon>
        <taxon>Cestoda</taxon>
        <taxon>Eucestoda</taxon>
        <taxon>Cyclophyllidea</taxon>
        <taxon>Hymenolepididae</taxon>
        <taxon>Hymenolepis</taxon>
    </lineage>
</organism>
<reference evidence="1 2" key="1">
    <citation type="submission" date="2019-07" db="EMBL/GenBank/DDBJ databases">
        <authorList>
            <person name="Jastrzebski P J."/>
            <person name="Paukszto L."/>
            <person name="Jastrzebski P J."/>
        </authorList>
    </citation>
    <scope>NUCLEOTIDE SEQUENCE [LARGE SCALE GENOMIC DNA]</scope>
    <source>
        <strain evidence="1 2">WMS-il1</strain>
    </source>
</reference>
<accession>A0A564XX00</accession>
<keyword evidence="2" id="KW-1185">Reference proteome</keyword>
<sequence>MALVMLHPVLCPMWKQTKALQRPLIPTNLLLTKNPVPNSRNHNTSFHILRTPLMSKSIVVFQSANRVTHGAQWKILFDGFALFTRQINISNPLYGGSHYSLPN</sequence>
<evidence type="ECO:0000313" key="2">
    <source>
        <dbReference type="Proteomes" id="UP000321570"/>
    </source>
</evidence>
<dbReference type="EMBL" id="CABIJS010000019">
    <property type="protein sequence ID" value="VUZ39552.1"/>
    <property type="molecule type" value="Genomic_DNA"/>
</dbReference>
<protein>
    <submittedName>
        <fullName evidence="1">Uncharacterized protein</fullName>
    </submittedName>
</protein>
<dbReference type="AlphaFoldDB" id="A0A564XX00"/>
<dbReference type="Proteomes" id="UP000321570">
    <property type="component" value="Unassembled WGS sequence"/>
</dbReference>
<proteinExistence type="predicted"/>
<gene>
    <name evidence="1" type="ORF">WMSIL1_LOCUS813</name>
</gene>